<evidence type="ECO:0000256" key="2">
    <source>
        <dbReference type="ARBA" id="ARBA00004401"/>
    </source>
</evidence>
<keyword evidence="7" id="KW-0472">Membrane</keyword>
<evidence type="ECO:0000313" key="11">
    <source>
        <dbReference type="Proteomes" id="UP000886824"/>
    </source>
</evidence>
<evidence type="ECO:0000256" key="3">
    <source>
        <dbReference type="ARBA" id="ARBA00009370"/>
    </source>
</evidence>
<dbReference type="InterPro" id="IPR019758">
    <property type="entry name" value="Pept_S26A_signal_pept_1_CS"/>
</dbReference>
<keyword evidence="5 7" id="KW-0378">Hydrolase</keyword>
<dbReference type="GO" id="GO:0006465">
    <property type="term" value="P:signal peptide processing"/>
    <property type="evidence" value="ECO:0007669"/>
    <property type="project" value="InterPro"/>
</dbReference>
<dbReference type="Gene3D" id="2.10.109.10">
    <property type="entry name" value="Umud Fragment, subunit A"/>
    <property type="match status" value="1"/>
</dbReference>
<evidence type="ECO:0000313" key="10">
    <source>
        <dbReference type="EMBL" id="HIY73292.1"/>
    </source>
</evidence>
<dbReference type="GO" id="GO:0004252">
    <property type="term" value="F:serine-type endopeptidase activity"/>
    <property type="evidence" value="ECO:0007669"/>
    <property type="project" value="InterPro"/>
</dbReference>
<feature type="active site" evidence="6">
    <location>
        <position position="92"/>
    </location>
</feature>
<sequence>MDELWQDSQPTTPSEPEGTDGLGNLNLGDLSDLTDLTETTTPTPPSNATRTKKDTSLGYELYLNVRTLVFVLAALILIFTFVVRIIVVSGSSMENTLQNGDSMLVWCLGYEPKQGDIVVLTQRSYQEDSLVKRVIATEGQRVDIDYDTGTVYVDGTPLEEDYIKEAMKVPNYGEGVNHVTVPEGCIFVMGDNRNDSADSRYPSIGIIDTRSVIGRAVMVLFPFQDFTLL</sequence>
<keyword evidence="7" id="KW-1133">Transmembrane helix</keyword>
<feature type="active site" evidence="6">
    <location>
        <position position="132"/>
    </location>
</feature>
<reference evidence="10" key="2">
    <citation type="submission" date="2021-04" db="EMBL/GenBank/DDBJ databases">
        <authorList>
            <person name="Gilroy R."/>
        </authorList>
    </citation>
    <scope>NUCLEOTIDE SEQUENCE</scope>
    <source>
        <strain evidence="10">CHK33-7979</strain>
    </source>
</reference>
<comment type="catalytic activity">
    <reaction evidence="1 7">
        <text>Cleavage of hydrophobic, N-terminal signal or leader sequences from secreted and periplasmic proteins.</text>
        <dbReference type="EC" id="3.4.21.89"/>
    </reaction>
</comment>
<dbReference type="Proteomes" id="UP000886824">
    <property type="component" value="Unassembled WGS sequence"/>
</dbReference>
<protein>
    <recommendedName>
        <fullName evidence="4 7">Signal peptidase I</fullName>
        <ecNumber evidence="4 7">3.4.21.89</ecNumber>
    </recommendedName>
</protein>
<evidence type="ECO:0000256" key="1">
    <source>
        <dbReference type="ARBA" id="ARBA00000677"/>
    </source>
</evidence>
<keyword evidence="7" id="KW-0645">Protease</keyword>
<dbReference type="GO" id="GO:0009003">
    <property type="term" value="F:signal peptidase activity"/>
    <property type="evidence" value="ECO:0007669"/>
    <property type="project" value="UniProtKB-EC"/>
</dbReference>
<accession>A0A9D1Z3R4</accession>
<feature type="region of interest" description="Disordered" evidence="8">
    <location>
        <begin position="33"/>
        <end position="52"/>
    </location>
</feature>
<evidence type="ECO:0000256" key="5">
    <source>
        <dbReference type="ARBA" id="ARBA00022801"/>
    </source>
</evidence>
<evidence type="ECO:0000256" key="7">
    <source>
        <dbReference type="RuleBase" id="RU362042"/>
    </source>
</evidence>
<dbReference type="Pfam" id="PF10502">
    <property type="entry name" value="Peptidase_S26"/>
    <property type="match status" value="1"/>
</dbReference>
<feature type="compositionally biased region" description="Polar residues" evidence="8">
    <location>
        <begin position="1"/>
        <end position="14"/>
    </location>
</feature>
<comment type="subcellular location">
    <subcellularLocation>
        <location evidence="2">Cell membrane</location>
        <topology evidence="2">Single-pass type II membrane protein</topology>
    </subcellularLocation>
    <subcellularLocation>
        <location evidence="7">Membrane</location>
        <topology evidence="7">Single-pass type II membrane protein</topology>
    </subcellularLocation>
</comment>
<keyword evidence="7" id="KW-0812">Transmembrane</keyword>
<feature type="region of interest" description="Disordered" evidence="8">
    <location>
        <begin position="1"/>
        <end position="24"/>
    </location>
</feature>
<reference evidence="10" key="1">
    <citation type="journal article" date="2021" name="PeerJ">
        <title>Extensive microbial diversity within the chicken gut microbiome revealed by metagenomics and culture.</title>
        <authorList>
            <person name="Gilroy R."/>
            <person name="Ravi A."/>
            <person name="Getino M."/>
            <person name="Pursley I."/>
            <person name="Horton D.L."/>
            <person name="Alikhan N.F."/>
            <person name="Baker D."/>
            <person name="Gharbi K."/>
            <person name="Hall N."/>
            <person name="Watson M."/>
            <person name="Adriaenssens E.M."/>
            <person name="Foster-Nyarko E."/>
            <person name="Jarju S."/>
            <person name="Secka A."/>
            <person name="Antonio M."/>
            <person name="Oren A."/>
            <person name="Chaudhuri R.R."/>
            <person name="La Ragione R."/>
            <person name="Hildebrand F."/>
            <person name="Pallen M.J."/>
        </authorList>
    </citation>
    <scope>NUCLEOTIDE SEQUENCE</scope>
    <source>
        <strain evidence="10">CHK33-7979</strain>
    </source>
</reference>
<dbReference type="NCBIfam" id="TIGR02227">
    <property type="entry name" value="sigpep_I_bact"/>
    <property type="match status" value="1"/>
</dbReference>
<dbReference type="SUPFAM" id="SSF51306">
    <property type="entry name" value="LexA/Signal peptidase"/>
    <property type="match status" value="1"/>
</dbReference>
<comment type="similarity">
    <text evidence="3 7">Belongs to the peptidase S26 family.</text>
</comment>
<dbReference type="CDD" id="cd06530">
    <property type="entry name" value="S26_SPase_I"/>
    <property type="match status" value="1"/>
</dbReference>
<dbReference type="PANTHER" id="PTHR43390:SF1">
    <property type="entry name" value="CHLOROPLAST PROCESSING PEPTIDASE"/>
    <property type="match status" value="1"/>
</dbReference>
<evidence type="ECO:0000259" key="9">
    <source>
        <dbReference type="Pfam" id="PF10502"/>
    </source>
</evidence>
<dbReference type="PANTHER" id="PTHR43390">
    <property type="entry name" value="SIGNAL PEPTIDASE I"/>
    <property type="match status" value="1"/>
</dbReference>
<feature type="domain" description="Peptidase S26" evidence="9">
    <location>
        <begin position="65"/>
        <end position="220"/>
    </location>
</feature>
<dbReference type="InterPro" id="IPR036286">
    <property type="entry name" value="LexA/Signal_pep-like_sf"/>
</dbReference>
<proteinExistence type="inferred from homology"/>
<evidence type="ECO:0000256" key="4">
    <source>
        <dbReference type="ARBA" id="ARBA00013208"/>
    </source>
</evidence>
<dbReference type="InterPro" id="IPR000223">
    <property type="entry name" value="Pept_S26A_signal_pept_1"/>
</dbReference>
<evidence type="ECO:0000256" key="6">
    <source>
        <dbReference type="PIRSR" id="PIRSR600223-1"/>
    </source>
</evidence>
<organism evidence="10 11">
    <name type="scientific">Candidatus Intestinimonas merdavium</name>
    <dbReference type="NCBI Taxonomy" id="2838622"/>
    <lineage>
        <taxon>Bacteria</taxon>
        <taxon>Bacillati</taxon>
        <taxon>Bacillota</taxon>
        <taxon>Clostridia</taxon>
        <taxon>Eubacteriales</taxon>
        <taxon>Intestinimonas</taxon>
    </lineage>
</organism>
<gene>
    <name evidence="10" type="primary">lepB</name>
    <name evidence="10" type="ORF">H9826_04875</name>
</gene>
<dbReference type="EMBL" id="DXCX01000050">
    <property type="protein sequence ID" value="HIY73292.1"/>
    <property type="molecule type" value="Genomic_DNA"/>
</dbReference>
<dbReference type="InterPro" id="IPR019533">
    <property type="entry name" value="Peptidase_S26"/>
</dbReference>
<dbReference type="AlphaFoldDB" id="A0A9D1Z3R4"/>
<comment type="caution">
    <text evidence="10">The sequence shown here is derived from an EMBL/GenBank/DDBJ whole genome shotgun (WGS) entry which is preliminary data.</text>
</comment>
<dbReference type="GO" id="GO:0005886">
    <property type="term" value="C:plasma membrane"/>
    <property type="evidence" value="ECO:0007669"/>
    <property type="project" value="UniProtKB-SubCell"/>
</dbReference>
<dbReference type="EC" id="3.4.21.89" evidence="4 7"/>
<dbReference type="PRINTS" id="PR00727">
    <property type="entry name" value="LEADERPTASE"/>
</dbReference>
<name>A0A9D1Z3R4_9FIRM</name>
<feature type="transmembrane region" description="Helical" evidence="7">
    <location>
        <begin position="67"/>
        <end position="87"/>
    </location>
</feature>
<evidence type="ECO:0000256" key="8">
    <source>
        <dbReference type="SAM" id="MobiDB-lite"/>
    </source>
</evidence>
<dbReference type="PROSITE" id="PS00761">
    <property type="entry name" value="SPASE_I_3"/>
    <property type="match status" value="1"/>
</dbReference>